<reference evidence="1" key="1">
    <citation type="journal article" date="2023" name="Mol. Phylogenet. Evol.">
        <title>Genome-scale phylogeny and comparative genomics of the fungal order Sordariales.</title>
        <authorList>
            <person name="Hensen N."/>
            <person name="Bonometti L."/>
            <person name="Westerberg I."/>
            <person name="Brannstrom I.O."/>
            <person name="Guillou S."/>
            <person name="Cros-Aarteil S."/>
            <person name="Calhoun S."/>
            <person name="Haridas S."/>
            <person name="Kuo A."/>
            <person name="Mondo S."/>
            <person name="Pangilinan J."/>
            <person name="Riley R."/>
            <person name="LaButti K."/>
            <person name="Andreopoulos B."/>
            <person name="Lipzen A."/>
            <person name="Chen C."/>
            <person name="Yan M."/>
            <person name="Daum C."/>
            <person name="Ng V."/>
            <person name="Clum A."/>
            <person name="Steindorff A."/>
            <person name="Ohm R.A."/>
            <person name="Martin F."/>
            <person name="Silar P."/>
            <person name="Natvig D.O."/>
            <person name="Lalanne C."/>
            <person name="Gautier V."/>
            <person name="Ament-Velasquez S.L."/>
            <person name="Kruys A."/>
            <person name="Hutchinson M.I."/>
            <person name="Powell A.J."/>
            <person name="Barry K."/>
            <person name="Miller A.N."/>
            <person name="Grigoriev I.V."/>
            <person name="Debuchy R."/>
            <person name="Gladieux P."/>
            <person name="Hiltunen Thoren M."/>
            <person name="Johannesson H."/>
        </authorList>
    </citation>
    <scope>NUCLEOTIDE SEQUENCE</scope>
    <source>
        <strain evidence="1">PSN243</strain>
    </source>
</reference>
<name>A0AAV9GZ57_9PEZI</name>
<evidence type="ECO:0000313" key="1">
    <source>
        <dbReference type="EMBL" id="KAK4453648.1"/>
    </source>
</evidence>
<gene>
    <name evidence="1" type="ORF">QBC34DRAFT_190162</name>
</gene>
<dbReference type="Proteomes" id="UP001321760">
    <property type="component" value="Unassembled WGS sequence"/>
</dbReference>
<proteinExistence type="predicted"/>
<organism evidence="1 2">
    <name type="scientific">Podospora aff. communis PSN243</name>
    <dbReference type="NCBI Taxonomy" id="3040156"/>
    <lineage>
        <taxon>Eukaryota</taxon>
        <taxon>Fungi</taxon>
        <taxon>Dikarya</taxon>
        <taxon>Ascomycota</taxon>
        <taxon>Pezizomycotina</taxon>
        <taxon>Sordariomycetes</taxon>
        <taxon>Sordariomycetidae</taxon>
        <taxon>Sordariales</taxon>
        <taxon>Podosporaceae</taxon>
        <taxon>Podospora</taxon>
    </lineage>
</organism>
<keyword evidence="2" id="KW-1185">Reference proteome</keyword>
<accession>A0AAV9GZ57</accession>
<comment type="caution">
    <text evidence="1">The sequence shown here is derived from an EMBL/GenBank/DDBJ whole genome shotgun (WGS) entry which is preliminary data.</text>
</comment>
<dbReference type="AlphaFoldDB" id="A0AAV9GZ57"/>
<sequence length="221" mass="24166">MLFRPVGHTHSSSHHEVFCSPHTQRTARCQPALGCPACGLNDPRNKWVASGAQGSSWASSPLSATFALAVAQTLDLWRGIDARQERGGKRSFHCPPLVKERTLPAPPRLAPRSAWHDTHLSRRCPARCNPLLHDTLPHSGLRPRPVFSSAVAPNPTKPGPLEVQEVAHHISLRLVRADSPGPDSPASGSWPCACLCLCLFLFLRCHGGRSPESQRPHQCRH</sequence>
<evidence type="ECO:0000313" key="2">
    <source>
        <dbReference type="Proteomes" id="UP001321760"/>
    </source>
</evidence>
<dbReference type="EMBL" id="MU865919">
    <property type="protein sequence ID" value="KAK4453648.1"/>
    <property type="molecule type" value="Genomic_DNA"/>
</dbReference>
<protein>
    <submittedName>
        <fullName evidence="1">Uncharacterized protein</fullName>
    </submittedName>
</protein>
<reference evidence="1" key="2">
    <citation type="submission" date="2023-05" db="EMBL/GenBank/DDBJ databases">
        <authorList>
            <consortium name="Lawrence Berkeley National Laboratory"/>
            <person name="Steindorff A."/>
            <person name="Hensen N."/>
            <person name="Bonometti L."/>
            <person name="Westerberg I."/>
            <person name="Brannstrom I.O."/>
            <person name="Guillou S."/>
            <person name="Cros-Aarteil S."/>
            <person name="Calhoun S."/>
            <person name="Haridas S."/>
            <person name="Kuo A."/>
            <person name="Mondo S."/>
            <person name="Pangilinan J."/>
            <person name="Riley R."/>
            <person name="Labutti K."/>
            <person name="Andreopoulos B."/>
            <person name="Lipzen A."/>
            <person name="Chen C."/>
            <person name="Yanf M."/>
            <person name="Daum C."/>
            <person name="Ng V."/>
            <person name="Clum A."/>
            <person name="Ohm R."/>
            <person name="Martin F."/>
            <person name="Silar P."/>
            <person name="Natvig D."/>
            <person name="Lalanne C."/>
            <person name="Gautier V."/>
            <person name="Ament-Velasquez S.L."/>
            <person name="Kruys A."/>
            <person name="Hutchinson M.I."/>
            <person name="Powell A.J."/>
            <person name="Barry K."/>
            <person name="Miller A.N."/>
            <person name="Grigoriev I.V."/>
            <person name="Debuchy R."/>
            <person name="Gladieux P."/>
            <person name="Thoren M.H."/>
            <person name="Johannesson H."/>
        </authorList>
    </citation>
    <scope>NUCLEOTIDE SEQUENCE</scope>
    <source>
        <strain evidence="1">PSN243</strain>
    </source>
</reference>